<sequence length="118" mass="13857">MAKEQKHELVPAQPQEIKPQEIKQEETVTRVYEIGGVRYAETQEFGCQLVSRERDRPQVTVDNGRQVLGEKFVPLHSERSGIFEYKIFWCLESIRNDQGTKDQQNRAVQKFIHKLRNS</sequence>
<dbReference type="RefSeq" id="WP_074974615.1">
    <property type="nucleotide sequence ID" value="NZ_FPBZ01000007.1"/>
</dbReference>
<reference evidence="2 3" key="1">
    <citation type="submission" date="2016-10" db="EMBL/GenBank/DDBJ databases">
        <authorList>
            <person name="de Groot N.N."/>
        </authorList>
    </citation>
    <scope>NUCLEOTIDE SEQUENCE [LARGE SCALE GENOMIC DNA]</scope>
    <source>
        <strain evidence="2 3">Nl14</strain>
    </source>
</reference>
<name>A0A1I7H4P0_9PROT</name>
<dbReference type="OrthoDB" id="8564697at2"/>
<feature type="region of interest" description="Disordered" evidence="1">
    <location>
        <begin position="1"/>
        <end position="21"/>
    </location>
</feature>
<evidence type="ECO:0000256" key="1">
    <source>
        <dbReference type="SAM" id="MobiDB-lite"/>
    </source>
</evidence>
<dbReference type="AlphaFoldDB" id="A0A1I7H4P0"/>
<accession>A0A1I7H4P0</accession>
<protein>
    <submittedName>
        <fullName evidence="2">Uncharacterized protein</fullName>
    </submittedName>
</protein>
<evidence type="ECO:0000313" key="3">
    <source>
        <dbReference type="Proteomes" id="UP000182649"/>
    </source>
</evidence>
<dbReference type="Proteomes" id="UP000182649">
    <property type="component" value="Unassembled WGS sequence"/>
</dbReference>
<organism evidence="2 3">
    <name type="scientific">Nitrosospira multiformis</name>
    <dbReference type="NCBI Taxonomy" id="1231"/>
    <lineage>
        <taxon>Bacteria</taxon>
        <taxon>Pseudomonadati</taxon>
        <taxon>Pseudomonadota</taxon>
        <taxon>Betaproteobacteria</taxon>
        <taxon>Nitrosomonadales</taxon>
        <taxon>Nitrosomonadaceae</taxon>
        <taxon>Nitrosospira</taxon>
    </lineage>
</organism>
<dbReference type="EMBL" id="FPBZ01000007">
    <property type="protein sequence ID" value="SFU55621.1"/>
    <property type="molecule type" value="Genomic_DNA"/>
</dbReference>
<gene>
    <name evidence="2" type="ORF">SAMN05216417_1072</name>
</gene>
<proteinExistence type="predicted"/>
<evidence type="ECO:0000313" key="2">
    <source>
        <dbReference type="EMBL" id="SFU55621.1"/>
    </source>
</evidence>